<dbReference type="InterPro" id="IPR014108">
    <property type="entry name" value="Caa3-assmbl_CtaG"/>
</dbReference>
<keyword evidence="5 6" id="KW-0472">Membrane</keyword>
<dbReference type="NCBIfam" id="TIGR02737">
    <property type="entry name" value="caa3_CtaG"/>
    <property type="match status" value="1"/>
</dbReference>
<feature type="transmembrane region" description="Helical" evidence="6">
    <location>
        <begin position="86"/>
        <end position="108"/>
    </location>
</feature>
<feature type="transmembrane region" description="Helical" evidence="6">
    <location>
        <begin position="129"/>
        <end position="145"/>
    </location>
</feature>
<keyword evidence="3 6" id="KW-0812">Transmembrane</keyword>
<keyword evidence="2" id="KW-1003">Cell membrane</keyword>
<dbReference type="AlphaFoldDB" id="A0AAF1BMM6"/>
<dbReference type="EMBL" id="CP136964">
    <property type="protein sequence ID" value="WOS96184.1"/>
    <property type="molecule type" value="Genomic_DNA"/>
</dbReference>
<dbReference type="Pfam" id="PF09678">
    <property type="entry name" value="Caa3_CtaG"/>
    <property type="match status" value="1"/>
</dbReference>
<feature type="transmembrane region" description="Helical" evidence="6">
    <location>
        <begin position="56"/>
        <end position="74"/>
    </location>
</feature>
<keyword evidence="4 6" id="KW-1133">Transmembrane helix</keyword>
<evidence type="ECO:0000256" key="4">
    <source>
        <dbReference type="ARBA" id="ARBA00022989"/>
    </source>
</evidence>
<dbReference type="InterPro" id="IPR019108">
    <property type="entry name" value="Caa3_assmbl_CtaG-rel"/>
</dbReference>
<comment type="subcellular location">
    <subcellularLocation>
        <location evidence="1">Cell membrane</location>
        <topology evidence="1">Multi-pass membrane protein</topology>
    </subcellularLocation>
</comment>
<reference evidence="8" key="1">
    <citation type="submission" date="2017-09" db="EMBL/GenBank/DDBJ databases">
        <title>Bacterial strain isolated from the female urinary microbiota.</title>
        <authorList>
            <person name="Thomas-White K."/>
            <person name="Kumar N."/>
            <person name="Forster S."/>
            <person name="Putonti C."/>
            <person name="Lawley T."/>
            <person name="Wolfe A.J."/>
        </authorList>
    </citation>
    <scope>NUCLEOTIDE SEQUENCE [LARGE SCALE GENOMIC DNA]</scope>
    <source>
        <strain evidence="8">UMB0959</strain>
    </source>
</reference>
<dbReference type="Proteomes" id="UP000243626">
    <property type="component" value="Chromosome"/>
</dbReference>
<name>A0AAF1BMM6_9STAP</name>
<feature type="transmembrane region" description="Helical" evidence="6">
    <location>
        <begin position="12"/>
        <end position="36"/>
    </location>
</feature>
<evidence type="ECO:0000313" key="8">
    <source>
        <dbReference type="Proteomes" id="UP000243626"/>
    </source>
</evidence>
<accession>A0AAF1BMM6</accession>
<feature type="transmembrane region" description="Helical" evidence="6">
    <location>
        <begin position="189"/>
        <end position="212"/>
    </location>
</feature>
<dbReference type="RefSeq" id="WP_257993684.1">
    <property type="nucleotide sequence ID" value="NZ_CP136964.1"/>
</dbReference>
<dbReference type="KEGG" id="nmy:CJ229_000140"/>
<proteinExistence type="predicted"/>
<feature type="transmembrane region" description="Helical" evidence="6">
    <location>
        <begin position="157"/>
        <end position="177"/>
    </location>
</feature>
<protein>
    <submittedName>
        <fullName evidence="7">Cytochrome c oxidase assembly factor CtaG</fullName>
    </submittedName>
</protein>
<dbReference type="GO" id="GO:0005886">
    <property type="term" value="C:plasma membrane"/>
    <property type="evidence" value="ECO:0007669"/>
    <property type="project" value="UniProtKB-SubCell"/>
</dbReference>
<evidence type="ECO:0000256" key="1">
    <source>
        <dbReference type="ARBA" id="ARBA00004651"/>
    </source>
</evidence>
<organism evidence="7 8">
    <name type="scientific">Nosocomiicoccus massiliensis</name>
    <dbReference type="NCBI Taxonomy" id="1232430"/>
    <lineage>
        <taxon>Bacteria</taxon>
        <taxon>Bacillati</taxon>
        <taxon>Bacillota</taxon>
        <taxon>Bacilli</taxon>
        <taxon>Bacillales</taxon>
        <taxon>Staphylococcaceae</taxon>
        <taxon>Nosocomiicoccus</taxon>
    </lineage>
</organism>
<evidence type="ECO:0000256" key="2">
    <source>
        <dbReference type="ARBA" id="ARBA00022475"/>
    </source>
</evidence>
<evidence type="ECO:0000256" key="5">
    <source>
        <dbReference type="ARBA" id="ARBA00023136"/>
    </source>
</evidence>
<evidence type="ECO:0000313" key="7">
    <source>
        <dbReference type="EMBL" id="WOS96184.1"/>
    </source>
</evidence>
<feature type="transmembrane region" description="Helical" evidence="6">
    <location>
        <begin position="269"/>
        <end position="288"/>
    </location>
</feature>
<gene>
    <name evidence="7" type="primary">ctaG</name>
    <name evidence="7" type="ORF">CJ229_000140</name>
</gene>
<evidence type="ECO:0000256" key="6">
    <source>
        <dbReference type="SAM" id="Phobius"/>
    </source>
</evidence>
<evidence type="ECO:0000256" key="3">
    <source>
        <dbReference type="ARBA" id="ARBA00022692"/>
    </source>
</evidence>
<sequence length="320" mass="37128">MINLDRLMSIRIFGFIGNWSPFLIAFIIVASVVYFLITMKWYKDIPGGRKLTKLEFWMSITVILLFYITFGSPIDILSHILFTFHMVQMALGLLLIPPLLYFAIPDYLWAYMVKLPVLRFFHKIGQKPLLALILFCGAFSLYHIPTVMDTLKLNQSLHFMSLAILFLLATIAFWPVLNKVDPQEKHMNYLFKILYVFGIGGLLLPACGLIIFSETPMFKTYTESAAWLKSMELCVPVGVLDTLKDQNMISGPEYFSHMTPLSDQRTGGIIMKILQEVFFGFIIAYLFANWWKQESRDPDEITRESLERANERKKLEELYR</sequence>
<keyword evidence="8" id="KW-1185">Reference proteome</keyword>